<feature type="compositionally biased region" description="Polar residues" evidence="2">
    <location>
        <begin position="1444"/>
        <end position="1462"/>
    </location>
</feature>
<dbReference type="PANTHER" id="PTHR21586:SF0">
    <property type="entry name" value="PP2C-LIKE DOMAIN-CONTAINING PROTEIN CG9801"/>
    <property type="match status" value="1"/>
</dbReference>
<feature type="region of interest" description="Disordered" evidence="2">
    <location>
        <begin position="2799"/>
        <end position="2835"/>
    </location>
</feature>
<sequence>MPSLRKKVAGFMRQLSISNLAGAVESIGLGEQTLRSPQSLTQDFPGGCFITRYLNGLETKQEGPPILHGRNPEELPSKQIDVFQENEEIFAAYTGPDSGLTAVNLQQKHLSISDTDIDYIDMLDQNEQYRSGSTTSNITIAGVTDWFSPHENAYGIATTLYEKNPTNDTSNGEPIADCFGIVARPNSAILALADGVNWGTKASIAARSAVHGSIEYLNQTLFCPSINSEMTTTKDVFIALLRSFHAAHSMILQEQGMLTTLTVCTILPLPSSSTDTDICQRKYIACTCNVGDSLAYVYSGKTGVREITRGSHDIHCMRDMRDALGALGPVDGSNPELNNLTLAITEVERGDIVFLTSDGISDNFDPVVGKFAILPNHSSGADATLKSHDARLKTRRRSTENLRHTESSNSNVNSNNLPVVEAYQRHELTLLRMEDLLRRGVSGEGPPCNSAKHLCELLLDFAVRITAAKRRILEDTELYYAQHKDGHLVQLSKHEQRSRRKKTLEKISMIPGKLDHATVVAYTLPIVKRGCVGMQQPQSRPLLGDSVSSTTSPNARHNNPVTVLTQQQLQQLQQLQAQNSSGQSLTFALQQTSNNPQEQGNGSATGNHIVYVNQLNQLNQSTINPSGTGMGLPPATPTFGVGLNMGLPLSLLNTSLTSLTSNVITTSNPLLNLGLPSISTGLTTINPSLNHLNAINSNLTSNIGSNNINNSLSNLGQDLNSINTGVNTGINRLNTINSTNINSGLSGVNTGLTGPNLTNLNSSSVNQNLTALNTNLTVANSGVSGLSAINPNTNLTTTSINSGVNQGLNRPVNALATGLTPTSLNSSSAQFPFQTIQSIQTIAPHIVASSNIAHVPNSAISQHPNSNISTISQISNSGTLTSSSIFTSTPSESIHATTANVNHASNVNLTTNIPHLGTMHPNLSNISTSNVQHISASNEPTMSLSHVSSLSSSQSTGFQPQRQYSQGISPGLNASVALTGTTQPSNVVSTMNTVKSMQNIQGQNISSPGSPFSIPLKSPASNIAPPTPSPSPNRLLLRSPASNSIQSNRNSPSPVSTSTSNSNFNMQMQSPMQSPMSVSQIQSPVLSPYPPAKSPHLLSGSNSLNNRSPAPGGSPGPPVVRPNTPILQQGMQVLQIIHGTPQGYQSTPTQLVTRTQLFGNQQIQIATSKPTKQPPQILPKPPNQQTNTSQQKTQRVTTTITNQVTQQSQPQIVLAGPQPSPTTATMIPTAQGLLLNQVLPSTAPVIVQQGVQPGGVQLILRTPAGAQQQTHTAQLTQQQHLVRVVTAQGMQLQGITPTFFAVPNGFPSTASPVIRHTPSSPAPSNSGTTNPIVIQNAMVQSPQSQISQVTSGNTTGNTSCTQPVSEQNLLPPPKKKAKKKKKAKRKDDEPKLDLARIIKISGIGDDDDIFDSELTTEPEIPCQVQQNETTSGQSLGQLSSQGTVPVSSTLTQVPGTNTTNTQASVAQPLNNQLVTQLQMPVQNSLTGQFRLSFGEDGKQLILHHTPEPNQPEIDSATAQALIRSLTQGSGQNSQIISQFFSQTQSTSQSTPNTTQQRQKYVKSPLTSGNQASTISSTCSQNVTCTASPHHGQICSKSINQQKNINVPQETNSLSNLCVQSNLGSLQETQTSKNINVQNLMQIKNVHPTLSQTSNNTLLNAPDVLSTKSSPTVFGIQGPRISNASQTNSNQQNSNLSLQKSSQARLMNTCVTNIRQKMGKQPQQRHLQKSLPCTSIAQNDHMAKTNHSLQQTNQQETLNKLYKLKIIQQNTINVLQNTAGNVQNIEQNLQSGIKDLAHAQQNVMTSLQQQNTSAVLHNTSVQQNVNVQQQKVVTANTFSSVNAHHFESQNSANVIQQGINTQQNNQGQNILITNTPASNTSNVTQQNESQNVESQSANILNSAANNILNNAPKITPEILNALRNLNPNDQLLIANANGQMQVISQQLLQQLLAGQLNAPNQTQNQNQTQKIVIGEPDASNQNLQGVQINTPTSQIIVNSSGGAPTIQNNIQNIVVQAAPSQMPQHIQIQNSGFPNQFIDNLNQQQIRNLGNNQPKKAKVVKKKVAVTAQNIINSQTKTVPRPTMVTANTSNLQKVDNSNKTNPMVSHNTNLTKSEPTQIITNGPLVSTSASSHVSVPSNGQMLQRVQTIQLPAQLQQSLKNIQSQIQAILSRKSGTSHDQTALTKLYQEQAKILASGKVVSTTTQPVNSTAETTFSVNVVSTVASNIHSQNSFKNQTSAAQTQTQAQTQTSAPTMPATSQTLSSTTSVTMPTSSNNNYINNITMPQSVQGQQSSSISSTVTQTVHQTHTKQHKFYQNHGTQILNPSSANIQIFSPPITSVATPQLQSNAQQLTQVQTQQQSGIQCQQQSTQCQTDPLDFKPSIQTPSPVKQELSSPIQVQVQSGSPANQVTSPRMISKGTQRIQSPVNTNGSTVKQLVSPNGNTNPLISPRQGVKRRATSPICRQLNRSDLVEQQLKIDQNGATNPDMNTPFSSKRDACKRLVRYHCLNEQVLGPKDLTKADEIFEETAKHLLSKFNCMINKYTYLLLMESMREVRTSELMMIDRTFVAEEQSILNRLREQETKLNEELKKEEKPLVPKVEPGLVEENKSTLTSSSLMNVSVKRELEDDFPNDEMECKPVIKSSSSTNNSGDYDEWLEIQKELGVYPSTADTLKCKNGNNSGSSACAVTRSSKIERTRANGECLRTNTTNTNVPGVSNTIMKDDCEQDVNTSFDRRWCSATDLERDLSEDTDLDGLALHSQTQCSSNTVMSSESGNAGNEHDEINAQVQSAIDSILNLKQRPTNTLSGSGNGSSSSQSGDPKDTALDQAVRSILGS</sequence>
<feature type="compositionally biased region" description="Low complexity" evidence="2">
    <location>
        <begin position="1350"/>
        <end position="1359"/>
    </location>
</feature>
<evidence type="ECO:0000256" key="2">
    <source>
        <dbReference type="SAM" id="MobiDB-lite"/>
    </source>
</evidence>
<proteinExistence type="predicted"/>
<feature type="region of interest" description="Disordered" evidence="2">
    <location>
        <begin position="1540"/>
        <end position="1572"/>
    </location>
</feature>
<dbReference type="Proteomes" id="UP000075809">
    <property type="component" value="Unassembled WGS sequence"/>
</dbReference>
<dbReference type="STRING" id="64791.A0A151WP24"/>
<feature type="compositionally biased region" description="Polar residues" evidence="2">
    <location>
        <begin position="2381"/>
        <end position="2392"/>
    </location>
</feature>
<feature type="compositionally biased region" description="Low complexity" evidence="2">
    <location>
        <begin position="1097"/>
        <end position="1111"/>
    </location>
</feature>
<evidence type="ECO:0000313" key="5">
    <source>
        <dbReference type="Proteomes" id="UP000075809"/>
    </source>
</evidence>
<feature type="region of interest" description="Disordered" evidence="2">
    <location>
        <begin position="393"/>
        <end position="415"/>
    </location>
</feature>
<feature type="compositionally biased region" description="Basic residues" evidence="2">
    <location>
        <begin position="1373"/>
        <end position="1384"/>
    </location>
</feature>
<feature type="compositionally biased region" description="Low complexity" evidence="2">
    <location>
        <begin position="1183"/>
        <end position="1195"/>
    </location>
</feature>
<dbReference type="Pfam" id="PF15249">
    <property type="entry name" value="GLTSCR1"/>
    <property type="match status" value="1"/>
</dbReference>
<gene>
    <name evidence="4" type="ORF">ALC60_11365</name>
</gene>
<evidence type="ECO:0000259" key="3">
    <source>
        <dbReference type="PROSITE" id="PS51746"/>
    </source>
</evidence>
<feature type="region of interest" description="Disordered" evidence="2">
    <location>
        <begin position="1166"/>
        <end position="1195"/>
    </location>
</feature>
<feature type="coiled-coil region" evidence="1">
    <location>
        <begin position="2567"/>
        <end position="2594"/>
    </location>
</feature>
<feature type="domain" description="PPM-type phosphatase" evidence="3">
    <location>
        <begin position="153"/>
        <end position="472"/>
    </location>
</feature>
<feature type="compositionally biased region" description="Low complexity" evidence="2">
    <location>
        <begin position="2235"/>
        <end position="2305"/>
    </location>
</feature>
<dbReference type="PROSITE" id="PS51746">
    <property type="entry name" value="PPM_2"/>
    <property type="match status" value="1"/>
</dbReference>
<dbReference type="InterPro" id="IPR036457">
    <property type="entry name" value="PPM-type-like_dom_sf"/>
</dbReference>
<feature type="compositionally biased region" description="Low complexity" evidence="2">
    <location>
        <begin position="1681"/>
        <end position="1698"/>
    </location>
</feature>
<feature type="region of interest" description="Disordered" evidence="2">
    <location>
        <begin position="1001"/>
        <end position="1124"/>
    </location>
</feature>
<feature type="region of interest" description="Disordered" evidence="2">
    <location>
        <begin position="2233"/>
        <end position="2308"/>
    </location>
</feature>
<feature type="compositionally biased region" description="Polar residues" evidence="2">
    <location>
        <begin position="2435"/>
        <end position="2446"/>
    </location>
</feature>
<feature type="compositionally biased region" description="Polar residues" evidence="2">
    <location>
        <begin position="546"/>
        <end position="557"/>
    </location>
</feature>
<organism evidence="4 5">
    <name type="scientific">Mycetomoellerius zeteki</name>
    <dbReference type="NCBI Taxonomy" id="64791"/>
    <lineage>
        <taxon>Eukaryota</taxon>
        <taxon>Metazoa</taxon>
        <taxon>Ecdysozoa</taxon>
        <taxon>Arthropoda</taxon>
        <taxon>Hexapoda</taxon>
        <taxon>Insecta</taxon>
        <taxon>Pterygota</taxon>
        <taxon>Neoptera</taxon>
        <taxon>Endopterygota</taxon>
        <taxon>Hymenoptera</taxon>
        <taxon>Apocrita</taxon>
        <taxon>Aculeata</taxon>
        <taxon>Formicoidea</taxon>
        <taxon>Formicidae</taxon>
        <taxon>Myrmicinae</taxon>
        <taxon>Mycetomoellerius</taxon>
    </lineage>
</organism>
<feature type="region of interest" description="Disordered" evidence="2">
    <location>
        <begin position="1341"/>
        <end position="1390"/>
    </location>
</feature>
<feature type="region of interest" description="Disordered" evidence="2">
    <location>
        <begin position="2372"/>
        <end position="2392"/>
    </location>
</feature>
<feature type="region of interest" description="Disordered" evidence="2">
    <location>
        <begin position="537"/>
        <end position="557"/>
    </location>
</feature>
<feature type="compositionally biased region" description="Basic and acidic residues" evidence="2">
    <location>
        <begin position="393"/>
        <end position="406"/>
    </location>
</feature>
<feature type="region of interest" description="Disordered" evidence="2">
    <location>
        <begin position="1677"/>
        <end position="1698"/>
    </location>
</feature>
<dbReference type="PANTHER" id="PTHR21586">
    <property type="entry name" value="TIPA"/>
    <property type="match status" value="1"/>
</dbReference>
<feature type="region of interest" description="Disordered" evidence="2">
    <location>
        <begin position="1311"/>
        <end position="1330"/>
    </location>
</feature>
<dbReference type="InterPro" id="IPR015671">
    <property type="entry name" value="GSCR1_dom"/>
</dbReference>
<feature type="compositionally biased region" description="Low complexity" evidence="2">
    <location>
        <begin position="1047"/>
        <end position="1084"/>
    </location>
</feature>
<dbReference type="EMBL" id="KQ982893">
    <property type="protein sequence ID" value="KYQ49580.1"/>
    <property type="molecule type" value="Genomic_DNA"/>
</dbReference>
<protein>
    <recommendedName>
        <fullName evidence="3">PPM-type phosphatase domain-containing protein</fullName>
    </recommendedName>
</protein>
<keyword evidence="1" id="KW-0175">Coiled coil</keyword>
<feature type="compositionally biased region" description="Low complexity" evidence="2">
    <location>
        <begin position="1429"/>
        <end position="1443"/>
    </location>
</feature>
<dbReference type="SMART" id="SM00332">
    <property type="entry name" value="PP2Cc"/>
    <property type="match status" value="1"/>
</dbReference>
<keyword evidence="5" id="KW-1185">Reference proteome</keyword>
<reference evidence="4 5" key="1">
    <citation type="submission" date="2015-09" db="EMBL/GenBank/DDBJ databases">
        <title>Trachymyrmex zeteki WGS genome.</title>
        <authorList>
            <person name="Nygaard S."/>
            <person name="Hu H."/>
            <person name="Boomsma J."/>
            <person name="Zhang G."/>
        </authorList>
    </citation>
    <scope>NUCLEOTIDE SEQUENCE [LARGE SCALE GENOMIC DNA]</scope>
    <source>
        <strain evidence="4">Tzet28-1</strain>
        <tissue evidence="4">Whole body</tissue>
    </source>
</reference>
<dbReference type="SUPFAM" id="SSF81606">
    <property type="entry name" value="PP2C-like"/>
    <property type="match status" value="1"/>
</dbReference>
<feature type="compositionally biased region" description="Polar residues" evidence="2">
    <location>
        <begin position="956"/>
        <end position="968"/>
    </location>
</feature>
<feature type="region of interest" description="Disordered" evidence="2">
    <location>
        <begin position="2435"/>
        <end position="2457"/>
    </location>
</feature>
<feature type="region of interest" description="Disordered" evidence="2">
    <location>
        <begin position="1428"/>
        <end position="1462"/>
    </location>
</feature>
<feature type="region of interest" description="Disordered" evidence="2">
    <location>
        <begin position="942"/>
        <end position="969"/>
    </location>
</feature>
<dbReference type="Gene3D" id="3.60.40.10">
    <property type="entry name" value="PPM-type phosphatase domain"/>
    <property type="match status" value="1"/>
</dbReference>
<feature type="compositionally biased region" description="Polar residues" evidence="2">
    <location>
        <begin position="1001"/>
        <end position="1010"/>
    </location>
</feature>
<feature type="compositionally biased region" description="Pro residues" evidence="2">
    <location>
        <begin position="1172"/>
        <end position="1182"/>
    </location>
</feature>
<feature type="compositionally biased region" description="Low complexity" evidence="2">
    <location>
        <begin position="1540"/>
        <end position="1556"/>
    </location>
</feature>
<dbReference type="InterPro" id="IPR001932">
    <property type="entry name" value="PPM-type_phosphatase-like_dom"/>
</dbReference>
<evidence type="ECO:0000256" key="1">
    <source>
        <dbReference type="SAM" id="Coils"/>
    </source>
</evidence>
<evidence type="ECO:0000313" key="4">
    <source>
        <dbReference type="EMBL" id="KYQ49580.1"/>
    </source>
</evidence>
<accession>A0A151WP24</accession>
<name>A0A151WP24_9HYME</name>
<dbReference type="InterPro" id="IPR053287">
    <property type="entry name" value="PP2C-like_domain"/>
</dbReference>
<feature type="compositionally biased region" description="Low complexity" evidence="2">
    <location>
        <begin position="943"/>
        <end position="955"/>
    </location>
</feature>